<evidence type="ECO:0000256" key="1">
    <source>
        <dbReference type="ARBA" id="ARBA00007523"/>
    </source>
</evidence>
<keyword evidence="4" id="KW-0408">Iron</keyword>
<dbReference type="Gene3D" id="3.10.20.600">
    <property type="match status" value="1"/>
</dbReference>
<dbReference type="Pfam" id="PF01257">
    <property type="entry name" value="2Fe-2S_thioredx"/>
    <property type="match status" value="1"/>
</dbReference>
<dbReference type="Pfam" id="PF10531">
    <property type="entry name" value="SLBB"/>
    <property type="match status" value="1"/>
</dbReference>
<dbReference type="PANTHER" id="PTHR43578:SF3">
    <property type="entry name" value="NADH-QUINONE OXIDOREDUCTASE SUBUNIT F"/>
    <property type="match status" value="1"/>
</dbReference>
<dbReference type="SUPFAM" id="SSF142019">
    <property type="entry name" value="Nqo1 FMN-binding domain-like"/>
    <property type="match status" value="1"/>
</dbReference>
<name>A0A8J7CCG0_9BACT</name>
<dbReference type="Gene3D" id="3.40.50.11540">
    <property type="entry name" value="NADH-ubiquinone oxidoreductase 51kDa subunit"/>
    <property type="match status" value="1"/>
</dbReference>
<dbReference type="Proteomes" id="UP000648239">
    <property type="component" value="Unassembled WGS sequence"/>
</dbReference>
<dbReference type="Pfam" id="PF10589">
    <property type="entry name" value="NADH_4Fe-4S"/>
    <property type="match status" value="1"/>
</dbReference>
<dbReference type="InterPro" id="IPR011538">
    <property type="entry name" value="Nuo51_FMN-bd"/>
</dbReference>
<dbReference type="InterPro" id="IPR036249">
    <property type="entry name" value="Thioredoxin-like_sf"/>
</dbReference>
<evidence type="ECO:0000256" key="3">
    <source>
        <dbReference type="ARBA" id="ARBA00022723"/>
    </source>
</evidence>
<organism evidence="8 9">
    <name type="scientific">Candidatus Polarisedimenticola svalbardensis</name>
    <dbReference type="NCBI Taxonomy" id="2886004"/>
    <lineage>
        <taxon>Bacteria</taxon>
        <taxon>Pseudomonadati</taxon>
        <taxon>Acidobacteriota</taxon>
        <taxon>Candidatus Polarisedimenticolia</taxon>
        <taxon>Candidatus Polarisedimenticolales</taxon>
        <taxon>Candidatus Polarisedimenticolaceae</taxon>
        <taxon>Candidatus Polarisedimenticola</taxon>
    </lineage>
</organism>
<dbReference type="InterPro" id="IPR001949">
    <property type="entry name" value="NADH-UbQ_OxRdtase_51kDa_CS"/>
</dbReference>
<accession>A0A8J7CCG0</accession>
<dbReference type="InterPro" id="IPR019554">
    <property type="entry name" value="Soluble_ligand-bd"/>
</dbReference>
<dbReference type="Pfam" id="PF01512">
    <property type="entry name" value="Complex1_51K"/>
    <property type="match status" value="1"/>
</dbReference>
<protein>
    <submittedName>
        <fullName evidence="8">SLBB domain-containing protein</fullName>
    </submittedName>
</protein>
<sequence length="505" mass="53925">MDKAGARREEILERLEAEGGVTPESVARIALETGVPEADVWGAGRFYSLIREPGRRVRVCTGLSCRLAGATHRIEELERSGEPREEVSCIGQCDRAPAALDPDLELIPGTGTASSVLPDDPALPVNLGGADPAGYEALAKAQAAGPESVLGIIEASGLQGRGGAGFPAHVKWRAVAGQAERSRYVVCNADEGEPGTFKDREIMERRPHLLLEGLAVAAATIAASEIIIYIRGEFRDAKRSLETALKEAAGHLEPFDIRFANGHGAYICGEETALLESLEGKRGMPRLKPPFPTENGFRGKPTLIHNVETAACVPFIIHHGGERFRDLGRTGAGTKLYCVSGHVNRPGVYELPLGVALDELVETAGGYTGSPMAFSPGGASSGFLPMSLRGLPLDFRSLDREGSMLGSAGVVVLNDTVDLVAAADWQTRFFDDESCGQCAPCRIGARFLRNACGRFRTDGDPDALLHVEDVGWEMEEGSICGLGMVAAKPLTSAMKHFPDAFRRQR</sequence>
<dbReference type="InterPro" id="IPR037225">
    <property type="entry name" value="Nuo51_FMN-bd_sf"/>
</dbReference>
<dbReference type="GO" id="GO:0010181">
    <property type="term" value="F:FMN binding"/>
    <property type="evidence" value="ECO:0007669"/>
    <property type="project" value="InterPro"/>
</dbReference>
<reference evidence="8 9" key="1">
    <citation type="submission" date="2020-08" db="EMBL/GenBank/DDBJ databases">
        <title>Acidobacteriota in marine sediments use diverse sulfur dissimilation pathways.</title>
        <authorList>
            <person name="Wasmund K."/>
        </authorList>
    </citation>
    <scope>NUCLEOTIDE SEQUENCE [LARGE SCALE GENOMIC DNA]</scope>
    <source>
        <strain evidence="8">MAG AM4</strain>
    </source>
</reference>
<gene>
    <name evidence="8" type="ORF">IFK94_04545</name>
</gene>
<evidence type="ECO:0000256" key="2">
    <source>
        <dbReference type="ARBA" id="ARBA00022485"/>
    </source>
</evidence>
<comment type="similarity">
    <text evidence="1">Belongs to the complex I 51 kDa subunit family.</text>
</comment>
<dbReference type="SMART" id="SM00928">
    <property type="entry name" value="NADH_4Fe-4S"/>
    <property type="match status" value="1"/>
</dbReference>
<dbReference type="GO" id="GO:0008137">
    <property type="term" value="F:NADH dehydrogenase (ubiquinone) activity"/>
    <property type="evidence" value="ECO:0007669"/>
    <property type="project" value="InterPro"/>
</dbReference>
<evidence type="ECO:0000313" key="9">
    <source>
        <dbReference type="Proteomes" id="UP000648239"/>
    </source>
</evidence>
<feature type="domain" description="NADH-ubiquinone oxidoreductase 51kDa subunit iron-sulphur binding" evidence="7">
    <location>
        <begin position="420"/>
        <end position="464"/>
    </location>
</feature>
<proteinExistence type="inferred from homology"/>
<evidence type="ECO:0000256" key="4">
    <source>
        <dbReference type="ARBA" id="ARBA00023004"/>
    </source>
</evidence>
<comment type="caution">
    <text evidence="8">The sequence shown here is derived from an EMBL/GenBank/DDBJ whole genome shotgun (WGS) entry which is preliminary data.</text>
</comment>
<keyword evidence="2" id="KW-0004">4Fe-4S</keyword>
<dbReference type="SUPFAM" id="SSF140490">
    <property type="entry name" value="Nqo1C-terminal domain-like"/>
    <property type="match status" value="1"/>
</dbReference>
<keyword evidence="6" id="KW-1133">Transmembrane helix</keyword>
<evidence type="ECO:0000313" key="8">
    <source>
        <dbReference type="EMBL" id="MBD3867377.1"/>
    </source>
</evidence>
<dbReference type="PROSITE" id="PS00645">
    <property type="entry name" value="COMPLEX1_51K_2"/>
    <property type="match status" value="1"/>
</dbReference>
<evidence type="ECO:0000259" key="7">
    <source>
        <dbReference type="SMART" id="SM00928"/>
    </source>
</evidence>
<dbReference type="InterPro" id="IPR019575">
    <property type="entry name" value="Nuop51_4Fe4S-bd"/>
</dbReference>
<keyword evidence="6" id="KW-0472">Membrane</keyword>
<dbReference type="GO" id="GO:0051539">
    <property type="term" value="F:4 iron, 4 sulfur cluster binding"/>
    <property type="evidence" value="ECO:0007669"/>
    <property type="project" value="UniProtKB-KW"/>
</dbReference>
<keyword evidence="3" id="KW-0479">Metal-binding</keyword>
<dbReference type="PANTHER" id="PTHR43578">
    <property type="entry name" value="NADH-QUINONE OXIDOREDUCTASE SUBUNIT F"/>
    <property type="match status" value="1"/>
</dbReference>
<evidence type="ECO:0000256" key="5">
    <source>
        <dbReference type="ARBA" id="ARBA00023014"/>
    </source>
</evidence>
<dbReference type="EMBL" id="JACXWD010000009">
    <property type="protein sequence ID" value="MBD3867377.1"/>
    <property type="molecule type" value="Genomic_DNA"/>
</dbReference>
<dbReference type="SUPFAM" id="SSF142984">
    <property type="entry name" value="Nqo1 middle domain-like"/>
    <property type="match status" value="1"/>
</dbReference>
<dbReference type="SUPFAM" id="SSF52833">
    <property type="entry name" value="Thioredoxin-like"/>
    <property type="match status" value="1"/>
</dbReference>
<evidence type="ECO:0000256" key="6">
    <source>
        <dbReference type="SAM" id="Phobius"/>
    </source>
</evidence>
<dbReference type="GO" id="GO:0046872">
    <property type="term" value="F:metal ion binding"/>
    <property type="evidence" value="ECO:0007669"/>
    <property type="project" value="UniProtKB-KW"/>
</dbReference>
<feature type="transmembrane region" description="Helical" evidence="6">
    <location>
        <begin position="209"/>
        <end position="230"/>
    </location>
</feature>
<dbReference type="AlphaFoldDB" id="A0A8J7CCG0"/>
<keyword evidence="6" id="KW-0812">Transmembrane</keyword>
<dbReference type="InterPro" id="IPR037207">
    <property type="entry name" value="Nuop51_4Fe4S-bd_sf"/>
</dbReference>
<keyword evidence="5" id="KW-0411">Iron-sulfur</keyword>
<dbReference type="Gene3D" id="1.20.1440.230">
    <property type="entry name" value="NADH-ubiquinone oxidoreductase 51kDa subunit, iron-sulphur binding domain"/>
    <property type="match status" value="1"/>
</dbReference>